<dbReference type="EC" id="4.6.1.17" evidence="3 7"/>
<evidence type="ECO:0000256" key="2">
    <source>
        <dbReference type="ARBA" id="ARBA00005046"/>
    </source>
</evidence>
<evidence type="ECO:0000256" key="4">
    <source>
        <dbReference type="ARBA" id="ARBA00023150"/>
    </source>
</evidence>
<dbReference type="NCBIfam" id="TIGR00581">
    <property type="entry name" value="moaC"/>
    <property type="match status" value="1"/>
</dbReference>
<evidence type="ECO:0000313" key="10">
    <source>
        <dbReference type="Proteomes" id="UP001429580"/>
    </source>
</evidence>
<comment type="function">
    <text evidence="6 7">Catalyzes the conversion of (8S)-3',8-cyclo-7,8-dihydroguanosine 5'-triphosphate to cyclic pyranopterin monophosphate (cPMP).</text>
</comment>
<dbReference type="InterPro" id="IPR036522">
    <property type="entry name" value="MoaC_sf"/>
</dbReference>
<feature type="domain" description="Molybdopterin cofactor biosynthesis C (MoaC)" evidence="8">
    <location>
        <begin position="31"/>
        <end position="166"/>
    </location>
</feature>
<evidence type="ECO:0000313" key="9">
    <source>
        <dbReference type="EMBL" id="NIJ59792.1"/>
    </source>
</evidence>
<accession>A0ABX0V3J7</accession>
<sequence>MTGGPITGGPMTGVAGEAGLTHLDEAGRARMVDVSDKPQTDRTAVAEGVLRCQPETVEAVLAGRAPKGAVLTTAEIAGIMGAKRTAELIPLCHPLFLTKAKVTIEPDETAPGFRVRAETRTNGPTGVEMEALTAVSVACLTLYDMLKALDREMTIDGIRLVSKSGGRSGDWRAGS</sequence>
<dbReference type="SUPFAM" id="SSF55040">
    <property type="entry name" value="Molybdenum cofactor biosynthesis protein C, MoaC"/>
    <property type="match status" value="1"/>
</dbReference>
<dbReference type="EMBL" id="JAASQI010000010">
    <property type="protein sequence ID" value="NIJ59792.1"/>
    <property type="molecule type" value="Genomic_DNA"/>
</dbReference>
<feature type="binding site" evidence="7">
    <location>
        <begin position="129"/>
        <end position="130"/>
    </location>
    <ligand>
        <name>substrate</name>
    </ligand>
</feature>
<dbReference type="InterPro" id="IPR023045">
    <property type="entry name" value="MoaC"/>
</dbReference>
<protein>
    <recommendedName>
        <fullName evidence="3 7">Cyclic pyranopterin monophosphate synthase</fullName>
        <ecNumber evidence="3 7">4.6.1.17</ecNumber>
    </recommendedName>
    <alternativeName>
        <fullName evidence="7">Molybdenum cofactor biosynthesis protein C</fullName>
    </alternativeName>
</protein>
<evidence type="ECO:0000256" key="6">
    <source>
        <dbReference type="ARBA" id="ARBA00055087"/>
    </source>
</evidence>
<feature type="active site" evidence="7">
    <location>
        <position position="144"/>
    </location>
</feature>
<dbReference type="RefSeq" id="WP_377700035.1">
    <property type="nucleotide sequence ID" value="NZ_JAASQI010000010.1"/>
</dbReference>
<name>A0ABX0V3J7_9HYPH</name>
<evidence type="ECO:0000259" key="8">
    <source>
        <dbReference type="Pfam" id="PF01967"/>
    </source>
</evidence>
<comment type="similarity">
    <text evidence="7">Belongs to the MoaC family.</text>
</comment>
<comment type="subunit">
    <text evidence="7">Homohexamer; trimer of dimers.</text>
</comment>
<dbReference type="Gene3D" id="3.30.70.640">
    <property type="entry name" value="Molybdopterin cofactor biosynthesis C (MoaC) domain"/>
    <property type="match status" value="1"/>
</dbReference>
<evidence type="ECO:0000256" key="1">
    <source>
        <dbReference type="ARBA" id="ARBA00001637"/>
    </source>
</evidence>
<dbReference type="InterPro" id="IPR047594">
    <property type="entry name" value="MoaC_bact/euk"/>
</dbReference>
<reference evidence="9 10" key="1">
    <citation type="submission" date="2020-03" db="EMBL/GenBank/DDBJ databases">
        <title>Genomic Encyclopedia of Type Strains, Phase IV (KMG-IV): sequencing the most valuable type-strain genomes for metagenomic binning, comparative biology and taxonomic classification.</title>
        <authorList>
            <person name="Goeker M."/>
        </authorList>
    </citation>
    <scope>NUCLEOTIDE SEQUENCE [LARGE SCALE GENOMIC DNA]</scope>
    <source>
        <strain evidence="9 10">DSM 103870</strain>
    </source>
</reference>
<dbReference type="HAMAP" id="MF_01224_B">
    <property type="entry name" value="MoaC_B"/>
    <property type="match status" value="1"/>
</dbReference>
<keyword evidence="4 7" id="KW-0501">Molybdenum cofactor biosynthesis</keyword>
<dbReference type="Proteomes" id="UP001429580">
    <property type="component" value="Unassembled WGS sequence"/>
</dbReference>
<evidence type="ECO:0000256" key="7">
    <source>
        <dbReference type="HAMAP-Rule" id="MF_01224"/>
    </source>
</evidence>
<dbReference type="InterPro" id="IPR050105">
    <property type="entry name" value="MoCo_biosynth_MoaA/MoaC"/>
</dbReference>
<dbReference type="CDD" id="cd01420">
    <property type="entry name" value="MoaC_PE"/>
    <property type="match status" value="1"/>
</dbReference>
<organism evidence="9 10">
    <name type="scientific">Pseudochelatococcus lubricantis</name>
    <dbReference type="NCBI Taxonomy" id="1538102"/>
    <lineage>
        <taxon>Bacteria</taxon>
        <taxon>Pseudomonadati</taxon>
        <taxon>Pseudomonadota</taxon>
        <taxon>Alphaproteobacteria</taxon>
        <taxon>Hyphomicrobiales</taxon>
        <taxon>Chelatococcaceae</taxon>
        <taxon>Pseudochelatococcus</taxon>
    </lineage>
</organism>
<proteinExistence type="inferred from homology"/>
<dbReference type="InterPro" id="IPR002820">
    <property type="entry name" value="Mopterin_CF_biosynth-C_dom"/>
</dbReference>
<evidence type="ECO:0000256" key="5">
    <source>
        <dbReference type="ARBA" id="ARBA00023239"/>
    </source>
</evidence>
<dbReference type="PANTHER" id="PTHR22960:SF29">
    <property type="entry name" value="CYCLIC PYRANOPTERIN MONOPHOSPHATE SYNTHASE"/>
    <property type="match status" value="1"/>
</dbReference>
<gene>
    <name evidence="7" type="primary">moaC</name>
    <name evidence="9" type="ORF">FHS82_003653</name>
</gene>
<keyword evidence="5 7" id="KW-0456">Lyase</keyword>
<dbReference type="Pfam" id="PF01967">
    <property type="entry name" value="MoaC"/>
    <property type="match status" value="1"/>
</dbReference>
<evidence type="ECO:0000256" key="3">
    <source>
        <dbReference type="ARBA" id="ARBA00012575"/>
    </source>
</evidence>
<dbReference type="PANTHER" id="PTHR22960">
    <property type="entry name" value="MOLYBDOPTERIN COFACTOR SYNTHESIS PROTEIN A"/>
    <property type="match status" value="1"/>
</dbReference>
<comment type="pathway">
    <text evidence="2 7">Cofactor biosynthesis; molybdopterin biosynthesis.</text>
</comment>
<dbReference type="NCBIfam" id="NF006870">
    <property type="entry name" value="PRK09364.1"/>
    <property type="match status" value="1"/>
</dbReference>
<comment type="catalytic activity">
    <reaction evidence="1 7">
        <text>(8S)-3',8-cyclo-7,8-dihydroguanosine 5'-triphosphate = cyclic pyranopterin phosphate + diphosphate</text>
        <dbReference type="Rhea" id="RHEA:49580"/>
        <dbReference type="ChEBI" id="CHEBI:33019"/>
        <dbReference type="ChEBI" id="CHEBI:59648"/>
        <dbReference type="ChEBI" id="CHEBI:131766"/>
        <dbReference type="EC" id="4.6.1.17"/>
    </reaction>
</comment>
<feature type="binding site" evidence="7">
    <location>
        <begin position="91"/>
        <end position="93"/>
    </location>
    <ligand>
        <name>substrate</name>
    </ligand>
</feature>
<keyword evidence="10" id="KW-1185">Reference proteome</keyword>
<comment type="caution">
    <text evidence="9">The sequence shown here is derived from an EMBL/GenBank/DDBJ whole genome shotgun (WGS) entry which is preliminary data.</text>
</comment>